<feature type="signal peptide" evidence="10">
    <location>
        <begin position="1"/>
        <end position="16"/>
    </location>
</feature>
<dbReference type="UniPathway" id="UPA00378"/>
<evidence type="ECO:0000256" key="9">
    <source>
        <dbReference type="ARBA" id="ARBA00023136"/>
    </source>
</evidence>
<dbReference type="Pfam" id="PF04597">
    <property type="entry name" value="Ribophorin_I"/>
    <property type="match status" value="1"/>
</dbReference>
<dbReference type="GeneID" id="62197239"/>
<keyword evidence="6 10" id="KW-0732">Signal</keyword>
<dbReference type="GO" id="GO:0018279">
    <property type="term" value="P:protein N-linked glycosylation via asparagine"/>
    <property type="evidence" value="ECO:0007669"/>
    <property type="project" value="TreeGrafter"/>
</dbReference>
<reference evidence="11" key="1">
    <citation type="submission" date="2020-10" db="EMBL/GenBank/DDBJ databases">
        <authorList>
            <person name="Roach M.J.R."/>
        </authorList>
    </citation>
    <scope>NUCLEOTIDE SEQUENCE</scope>
    <source>
        <strain evidence="11">CBS 1945</strain>
    </source>
</reference>
<comment type="subcellular location">
    <subcellularLocation>
        <location evidence="2 10">Endoplasmic reticulum membrane</location>
        <topology evidence="2 10">Single-pass type I membrane protein</topology>
    </subcellularLocation>
</comment>
<comment type="similarity">
    <text evidence="4 10">Belongs to the OST1 family.</text>
</comment>
<dbReference type="InterPro" id="IPR007676">
    <property type="entry name" value="Ribophorin_I"/>
</dbReference>
<evidence type="ECO:0000313" key="11">
    <source>
        <dbReference type="EMBL" id="QPG76450.1"/>
    </source>
</evidence>
<keyword evidence="8 10" id="KW-1133">Transmembrane helix</keyword>
<protein>
    <recommendedName>
        <fullName evidence="10">Dolichyl-diphosphooligosaccharide--protein glycosyltransferase subunit 1</fullName>
    </recommendedName>
</protein>
<comment type="subunit">
    <text evidence="10">Component of the oligosaccharyltransferase (OST) complex.</text>
</comment>
<comment type="function">
    <text evidence="1 10">Subunit of the oligosaccharyl transferase (OST) complex that catalyzes the initial transfer of a defined glycan (Glc(3)Man(9)GlcNAc(2) in eukaryotes) from the lipid carrier dolichol-pyrophosphate to an asparagine residue within an Asn-X-Ser/Thr consensus motif in nascent polypeptide chains, the first step in protein N-glycosylation. N-glycosylation occurs cotranslationally and the complex associates with the Sec61 complex at the channel-forming translocon complex that mediates protein translocation across the endoplasmic reticulum (ER). All subunits are required for a maximal enzyme activity.</text>
</comment>
<evidence type="ECO:0000256" key="1">
    <source>
        <dbReference type="ARBA" id="ARBA00002791"/>
    </source>
</evidence>
<comment type="pathway">
    <text evidence="3 10">Protein modification; protein glycosylation.</text>
</comment>
<evidence type="ECO:0000256" key="3">
    <source>
        <dbReference type="ARBA" id="ARBA00004922"/>
    </source>
</evidence>
<evidence type="ECO:0000256" key="8">
    <source>
        <dbReference type="ARBA" id="ARBA00022989"/>
    </source>
</evidence>
<keyword evidence="7 10" id="KW-0256">Endoplasmic reticulum</keyword>
<keyword evidence="5 10" id="KW-0812">Transmembrane</keyword>
<sequence>MLVCLVLAASALQVPAHWEIINFERALDASKSYLKMRHDVTATNIGTEPVDEFVIAIPKEVDENRVIMIPILRSPKTDRAFLEAQKIEVEDGLDDVVYYVMSLPVPISPKSTISLSISIIATHQLKPVPESAPMRDIQALSLKTLKYPISPYVIRKYALALMNVANGELKSDSKEIEPIVLDFHNEGKNIISDPGQGTIKPNTYIPLNVYFTSTEPLPYVTLLQRDYWVSHWGNTLQLEEYYELTNNAVKLDSGFNRADWINQRLGYKITPAMTSIQILLPEQQISDAYFTDKVGNVSTSQFVADRMVLKPRFPIFGGWHYNFTVGWNHKLSDFLKKGPKDEYILKVKLMDGLHDASYEKLNFSVYLPEGAEYISTFIPFKHEGLSIEHSYSYLDIENGHTKITLTFNNLVDELKDADVYVRYKYSFASLIRKPLITSLYVFITLLTLYVLMKVNLSIRPARKID</sequence>
<keyword evidence="12" id="KW-1185">Reference proteome</keyword>
<dbReference type="GO" id="GO:0008250">
    <property type="term" value="C:oligosaccharyltransferase complex"/>
    <property type="evidence" value="ECO:0007669"/>
    <property type="project" value="UniProtKB-UniRule"/>
</dbReference>
<evidence type="ECO:0000256" key="10">
    <source>
        <dbReference type="RuleBase" id="RU361143"/>
    </source>
</evidence>
<evidence type="ECO:0000256" key="4">
    <source>
        <dbReference type="ARBA" id="ARBA00008905"/>
    </source>
</evidence>
<dbReference type="PANTHER" id="PTHR21049:SF0">
    <property type="entry name" value="DOLICHYL-DIPHOSPHOOLIGOSACCHARIDE--PROTEIN GLYCOSYLTRANSFERASE SUBUNIT 1"/>
    <property type="match status" value="1"/>
</dbReference>
<dbReference type="PANTHER" id="PTHR21049">
    <property type="entry name" value="RIBOPHORIN I"/>
    <property type="match status" value="1"/>
</dbReference>
<keyword evidence="9 10" id="KW-0472">Membrane</keyword>
<evidence type="ECO:0000256" key="2">
    <source>
        <dbReference type="ARBA" id="ARBA00004115"/>
    </source>
</evidence>
<gene>
    <name evidence="11" type="ORF">FOA43_003839</name>
</gene>
<dbReference type="Proteomes" id="UP000662931">
    <property type="component" value="Chromosome 4"/>
</dbReference>
<evidence type="ECO:0000256" key="7">
    <source>
        <dbReference type="ARBA" id="ARBA00022824"/>
    </source>
</evidence>
<feature type="transmembrane region" description="Helical" evidence="10">
    <location>
        <begin position="435"/>
        <end position="452"/>
    </location>
</feature>
<evidence type="ECO:0000256" key="5">
    <source>
        <dbReference type="ARBA" id="ARBA00022692"/>
    </source>
</evidence>
<dbReference type="AlphaFoldDB" id="A0A875RQB8"/>
<dbReference type="RefSeq" id="XP_038780015.1">
    <property type="nucleotide sequence ID" value="XM_038924087.1"/>
</dbReference>
<accession>A0A875RQB8</accession>
<dbReference type="OrthoDB" id="310030at2759"/>
<dbReference type="KEGG" id="bnn:FOA43_003839"/>
<organism evidence="11 12">
    <name type="scientific">Eeniella nana</name>
    <name type="common">Yeast</name>
    <name type="synonym">Brettanomyces nanus</name>
    <dbReference type="NCBI Taxonomy" id="13502"/>
    <lineage>
        <taxon>Eukaryota</taxon>
        <taxon>Fungi</taxon>
        <taxon>Dikarya</taxon>
        <taxon>Ascomycota</taxon>
        <taxon>Saccharomycotina</taxon>
        <taxon>Pichiomycetes</taxon>
        <taxon>Pichiales</taxon>
        <taxon>Pichiaceae</taxon>
        <taxon>Brettanomyces</taxon>
    </lineage>
</organism>
<name>A0A875RQB8_EENNA</name>
<proteinExistence type="inferred from homology"/>
<evidence type="ECO:0000313" key="12">
    <source>
        <dbReference type="Proteomes" id="UP000662931"/>
    </source>
</evidence>
<feature type="chain" id="PRO_5034441520" description="Dolichyl-diphosphooligosaccharide--protein glycosyltransferase subunit 1" evidence="10">
    <location>
        <begin position="17"/>
        <end position="465"/>
    </location>
</feature>
<dbReference type="EMBL" id="CP064815">
    <property type="protein sequence ID" value="QPG76450.1"/>
    <property type="molecule type" value="Genomic_DNA"/>
</dbReference>
<evidence type="ECO:0000256" key="6">
    <source>
        <dbReference type="ARBA" id="ARBA00022729"/>
    </source>
</evidence>